<proteinExistence type="predicted"/>
<gene>
    <name evidence="1" type="ORF">NCTC12123_01118</name>
</gene>
<dbReference type="InterPro" id="IPR006998">
    <property type="entry name" value="DltD"/>
</dbReference>
<organism evidence="1 2">
    <name type="scientific">Enterobacter asburiae</name>
    <dbReference type="NCBI Taxonomy" id="61645"/>
    <lineage>
        <taxon>Bacteria</taxon>
        <taxon>Pseudomonadati</taxon>
        <taxon>Pseudomonadota</taxon>
        <taxon>Gammaproteobacteria</taxon>
        <taxon>Enterobacterales</taxon>
        <taxon>Enterobacteriaceae</taxon>
        <taxon>Enterobacter</taxon>
        <taxon>Enterobacter cloacae complex</taxon>
    </lineage>
</organism>
<dbReference type="SUPFAM" id="SSF52266">
    <property type="entry name" value="SGNH hydrolase"/>
    <property type="match status" value="1"/>
</dbReference>
<dbReference type="InterPro" id="IPR036514">
    <property type="entry name" value="SGNH_hydro_sf"/>
</dbReference>
<protein>
    <submittedName>
        <fullName evidence="1">Poly(Glycerophosphate chain) D-alanine transfer protein</fullName>
    </submittedName>
</protein>
<dbReference type="Pfam" id="PF04914">
    <property type="entry name" value="DltD"/>
    <property type="match status" value="1"/>
</dbReference>
<dbReference type="GO" id="GO:0016788">
    <property type="term" value="F:hydrolase activity, acting on ester bonds"/>
    <property type="evidence" value="ECO:0007669"/>
    <property type="project" value="UniProtKB-ARBA"/>
</dbReference>
<dbReference type="Proteomes" id="UP000255163">
    <property type="component" value="Unassembled WGS sequence"/>
</dbReference>
<dbReference type="EMBL" id="UFYI01000007">
    <property type="protein sequence ID" value="STD19056.1"/>
    <property type="molecule type" value="Genomic_DNA"/>
</dbReference>
<sequence length="114" mass="13418">MDKTIYDEDGKPQQWDDTPVVPAQIAAFSKTVQLLKERHVQVIAIVDPVNPWALYNTDTFRPVDKQIKTILEKNQIPYLDMYAMPYQNGWNWDRLHPSELAWVPMIRFIAQSFK</sequence>
<reference evidence="1 2" key="1">
    <citation type="submission" date="2018-06" db="EMBL/GenBank/DDBJ databases">
        <authorList>
            <consortium name="Pathogen Informatics"/>
            <person name="Doyle S."/>
        </authorList>
    </citation>
    <scope>NUCLEOTIDE SEQUENCE [LARGE SCALE GENOMIC DNA]</scope>
    <source>
        <strain evidence="1 2">NCTC12123</strain>
    </source>
</reference>
<accession>A0A376F718</accession>
<evidence type="ECO:0000313" key="1">
    <source>
        <dbReference type="EMBL" id="STD19056.1"/>
    </source>
</evidence>
<evidence type="ECO:0000313" key="2">
    <source>
        <dbReference type="Proteomes" id="UP000255163"/>
    </source>
</evidence>
<dbReference type="AlphaFoldDB" id="A0A376F718"/>
<dbReference type="Gene3D" id="3.40.50.1110">
    <property type="entry name" value="SGNH hydrolase"/>
    <property type="match status" value="1"/>
</dbReference>
<name>A0A376F718_ENTAS</name>